<feature type="domain" description="Deacetylase sirtuin-type" evidence="5">
    <location>
        <begin position="1"/>
        <end position="229"/>
    </location>
</feature>
<dbReference type="Gene3D" id="3.30.1600.10">
    <property type="entry name" value="SIR2/SIRT2 'Small Domain"/>
    <property type="match status" value="1"/>
</dbReference>
<dbReference type="Pfam" id="PF02146">
    <property type="entry name" value="SIR2"/>
    <property type="match status" value="1"/>
</dbReference>
<dbReference type="GO" id="GO:0017136">
    <property type="term" value="F:histone deacetylase activity, NAD-dependent"/>
    <property type="evidence" value="ECO:0007669"/>
    <property type="project" value="TreeGrafter"/>
</dbReference>
<evidence type="ECO:0000259" key="5">
    <source>
        <dbReference type="PROSITE" id="PS50305"/>
    </source>
</evidence>
<evidence type="ECO:0000313" key="6">
    <source>
        <dbReference type="EMBL" id="KRN27917.1"/>
    </source>
</evidence>
<evidence type="ECO:0000256" key="3">
    <source>
        <dbReference type="ARBA" id="ARBA00023027"/>
    </source>
</evidence>
<dbReference type="OrthoDB" id="9800582at2"/>
<keyword evidence="8" id="KW-1185">Reference proteome</keyword>
<dbReference type="EC" id="2.3.1.286" evidence="1"/>
<evidence type="ECO:0000256" key="2">
    <source>
        <dbReference type="ARBA" id="ARBA00022679"/>
    </source>
</evidence>
<protein>
    <recommendedName>
        <fullName evidence="1">protein acetyllysine N-acetyltransferase</fullName>
        <ecNumber evidence="1">2.3.1.286</ecNumber>
    </recommendedName>
</protein>
<dbReference type="CDD" id="cd01411">
    <property type="entry name" value="SIR2H"/>
    <property type="match status" value="1"/>
</dbReference>
<dbReference type="Proteomes" id="UP000051645">
    <property type="component" value="Unassembled WGS sequence"/>
</dbReference>
<evidence type="ECO:0000313" key="9">
    <source>
        <dbReference type="Proteomes" id="UP000051751"/>
    </source>
</evidence>
<sequence>MNLQATLDQARHITFMTGAGVSTASGIPDYRSKNGIYAGHQNPEYLLSADNLRDHPESFYQFVKENMYFPDAQPNIIHTQMAKIANQKGDIITQNVDGLHTKAGAEHVIEFHGNLNRIYCQTCGQQFTTAEYLQSDRHAADHGILRPDIVLYGEAIDPDAVADSITAIQAADVIMIVGTSFQVYPFAGLIQYRQPDAKLIAVNEEQLQFPFPVEMIQGDAVNVFAQLKE</sequence>
<accession>A0A0R2FT13</accession>
<dbReference type="STRING" id="81857.IV38_GL001756"/>
<dbReference type="InterPro" id="IPR026591">
    <property type="entry name" value="Sirtuin_cat_small_dom_sf"/>
</dbReference>
<dbReference type="Gene3D" id="3.40.50.1220">
    <property type="entry name" value="TPP-binding domain"/>
    <property type="match status" value="1"/>
</dbReference>
<keyword evidence="2" id="KW-0808">Transferase</keyword>
<dbReference type="InterPro" id="IPR029035">
    <property type="entry name" value="DHS-like_NAD/FAD-binding_dom"/>
</dbReference>
<dbReference type="EMBL" id="JQAZ01000006">
    <property type="protein sequence ID" value="KRN30612.1"/>
    <property type="molecule type" value="Genomic_DNA"/>
</dbReference>
<dbReference type="PANTHER" id="PTHR11085:SF4">
    <property type="entry name" value="NAD-DEPENDENT PROTEIN DEACYLASE"/>
    <property type="match status" value="1"/>
</dbReference>
<evidence type="ECO:0000313" key="7">
    <source>
        <dbReference type="EMBL" id="KRN30612.1"/>
    </source>
</evidence>
<gene>
    <name evidence="6" type="ORF">IV38_GL001756</name>
    <name evidence="7" type="ORF">IV40_GL001799</name>
</gene>
<dbReference type="AlphaFoldDB" id="A0A0R2FT13"/>
<evidence type="ECO:0000256" key="1">
    <source>
        <dbReference type="ARBA" id="ARBA00012928"/>
    </source>
</evidence>
<name>A0A0R2FT13_9LACO</name>
<comment type="caution">
    <text evidence="4">Lacks conserved residue(s) required for the propagation of feature annotation.</text>
</comment>
<dbReference type="EMBL" id="JQAT01000005">
    <property type="protein sequence ID" value="KRN27917.1"/>
    <property type="molecule type" value="Genomic_DNA"/>
</dbReference>
<evidence type="ECO:0000256" key="4">
    <source>
        <dbReference type="PROSITE-ProRule" id="PRU00236"/>
    </source>
</evidence>
<dbReference type="NCBIfam" id="NF001752">
    <property type="entry name" value="PRK00481.1-1"/>
    <property type="match status" value="1"/>
</dbReference>
<dbReference type="Proteomes" id="UP000051751">
    <property type="component" value="Unassembled WGS sequence"/>
</dbReference>
<dbReference type="InterPro" id="IPR026590">
    <property type="entry name" value="Ssirtuin_cat_dom"/>
</dbReference>
<dbReference type="RefSeq" id="WP_057770572.1">
    <property type="nucleotide sequence ID" value="NZ_JQAT01000005.1"/>
</dbReference>
<keyword evidence="3" id="KW-0520">NAD</keyword>
<comment type="caution">
    <text evidence="6">The sequence shown here is derived from an EMBL/GenBank/DDBJ whole genome shotgun (WGS) entry which is preliminary data.</text>
</comment>
<organism evidence="6 9">
    <name type="scientific">Lactobacillus selangorensis</name>
    <dbReference type="NCBI Taxonomy" id="81857"/>
    <lineage>
        <taxon>Bacteria</taxon>
        <taxon>Bacillati</taxon>
        <taxon>Bacillota</taxon>
        <taxon>Bacilli</taxon>
        <taxon>Lactobacillales</taxon>
        <taxon>Lactobacillaceae</taxon>
        <taxon>Lactobacillus</taxon>
    </lineage>
</organism>
<proteinExistence type="predicted"/>
<evidence type="ECO:0000313" key="8">
    <source>
        <dbReference type="Proteomes" id="UP000051645"/>
    </source>
</evidence>
<dbReference type="PROSITE" id="PS50305">
    <property type="entry name" value="SIRTUIN"/>
    <property type="match status" value="1"/>
</dbReference>
<dbReference type="GO" id="GO:0070403">
    <property type="term" value="F:NAD+ binding"/>
    <property type="evidence" value="ECO:0007669"/>
    <property type="project" value="InterPro"/>
</dbReference>
<dbReference type="InterPro" id="IPR003000">
    <property type="entry name" value="Sirtuin"/>
</dbReference>
<dbReference type="PANTHER" id="PTHR11085">
    <property type="entry name" value="NAD-DEPENDENT PROTEIN DEACYLASE SIRTUIN-5, MITOCHONDRIAL-RELATED"/>
    <property type="match status" value="1"/>
</dbReference>
<dbReference type="SUPFAM" id="SSF52467">
    <property type="entry name" value="DHS-like NAD/FAD-binding domain"/>
    <property type="match status" value="1"/>
</dbReference>
<reference evidence="8 9" key="1">
    <citation type="journal article" date="2015" name="Genome Announc.">
        <title>Expanding the biotechnology potential of lactobacilli through comparative genomics of 213 strains and associated genera.</title>
        <authorList>
            <person name="Sun Z."/>
            <person name="Harris H.M."/>
            <person name="McCann A."/>
            <person name="Guo C."/>
            <person name="Argimon S."/>
            <person name="Zhang W."/>
            <person name="Yang X."/>
            <person name="Jeffery I.B."/>
            <person name="Cooney J.C."/>
            <person name="Kagawa T.F."/>
            <person name="Liu W."/>
            <person name="Song Y."/>
            <person name="Salvetti E."/>
            <person name="Wrobel A."/>
            <person name="Rasinkangas P."/>
            <person name="Parkhill J."/>
            <person name="Rea M.C."/>
            <person name="O'Sullivan O."/>
            <person name="Ritari J."/>
            <person name="Douillard F.P."/>
            <person name="Paul Ross R."/>
            <person name="Yang R."/>
            <person name="Briner A.E."/>
            <person name="Felis G.E."/>
            <person name="de Vos W.M."/>
            <person name="Barrangou R."/>
            <person name="Klaenhammer T.R."/>
            <person name="Caufield P.W."/>
            <person name="Cui Y."/>
            <person name="Zhang H."/>
            <person name="O'Toole P.W."/>
        </authorList>
    </citation>
    <scope>NUCLEOTIDE SEQUENCE [LARGE SCALE GENOMIC DNA]</scope>
    <source>
        <strain evidence="6 9">ATCC BAA-66</strain>
        <strain evidence="7 8">DSM 13344</strain>
    </source>
</reference>
<dbReference type="InterPro" id="IPR050134">
    <property type="entry name" value="NAD-dep_sirtuin_deacylases"/>
</dbReference>
<dbReference type="PATRIC" id="fig|81857.3.peg.1773"/>